<gene>
    <name evidence="3" type="ORF">EDC23_0376</name>
</gene>
<feature type="signal peptide" evidence="1">
    <location>
        <begin position="1"/>
        <end position="20"/>
    </location>
</feature>
<dbReference type="Proteomes" id="UP000294914">
    <property type="component" value="Unassembled WGS sequence"/>
</dbReference>
<evidence type="ECO:0000259" key="2">
    <source>
        <dbReference type="Pfam" id="PF07995"/>
    </source>
</evidence>
<dbReference type="Gene3D" id="2.120.10.30">
    <property type="entry name" value="TolB, C-terminal domain"/>
    <property type="match status" value="1"/>
</dbReference>
<keyword evidence="4" id="KW-1185">Reference proteome</keyword>
<dbReference type="PANTHER" id="PTHR19328:SF75">
    <property type="entry name" value="ALDOSE SUGAR DEHYDROGENASE YLII"/>
    <property type="match status" value="1"/>
</dbReference>
<dbReference type="OrthoDB" id="9770043at2"/>
<dbReference type="InterPro" id="IPR011041">
    <property type="entry name" value="Quinoprot_gluc/sorb_DH_b-prop"/>
</dbReference>
<dbReference type="SUPFAM" id="SSF50952">
    <property type="entry name" value="Soluble quinoprotein glucose dehydrogenase"/>
    <property type="match status" value="1"/>
</dbReference>
<dbReference type="PROSITE" id="PS51257">
    <property type="entry name" value="PROKAR_LIPOPROTEIN"/>
    <property type="match status" value="1"/>
</dbReference>
<dbReference type="InterPro" id="IPR012938">
    <property type="entry name" value="Glc/Sorbosone_DH"/>
</dbReference>
<dbReference type="InterPro" id="IPR011042">
    <property type="entry name" value="6-blade_b-propeller_TolB-like"/>
</dbReference>
<evidence type="ECO:0000256" key="1">
    <source>
        <dbReference type="SAM" id="SignalP"/>
    </source>
</evidence>
<dbReference type="RefSeq" id="WP_134080565.1">
    <property type="nucleotide sequence ID" value="NZ_SOQX01000001.1"/>
</dbReference>
<keyword evidence="1" id="KW-0732">Signal</keyword>
<feature type="chain" id="PRO_5020334796" evidence="1">
    <location>
        <begin position="21"/>
        <end position="375"/>
    </location>
</feature>
<evidence type="ECO:0000313" key="4">
    <source>
        <dbReference type="Proteomes" id="UP000294914"/>
    </source>
</evidence>
<sequence>MFRHLFFASLSLFLLGACNASTDASEPRPYQVEVLTDGLSHPWSMAFLPGGEVLITEKAGRLRIWRDGKLLENTVSGLPDIHPTGQGGLLDLALHPDFADNRWLYFSYVANHEGDATTHVARGRYRDARLSDVEVLFIAEPAGDTGRHFGSRLVFDQDGYLYLTVGDRGEQPRAQDLSDHAGGTHRLHADGRIPDDNPFVDRDDVKPSFYTYGNRNAQGMTVHPDTGVIWQVEHGPRGGDELNIIEAGNNYGWPVITYGINYSGSQIGEGITHKEGMEQPVHYWDPSIAPSGLAVYTGDAFPDWQGNFFVGALAHEHLARLVLEDNKVVKEEKLLEERGERIRDVRQGPDGLLWILTDESNGSLLRLKPATDSRP</sequence>
<dbReference type="PANTHER" id="PTHR19328">
    <property type="entry name" value="HEDGEHOG-INTERACTING PROTEIN"/>
    <property type="match status" value="1"/>
</dbReference>
<proteinExistence type="predicted"/>
<comment type="caution">
    <text evidence="3">The sequence shown here is derived from an EMBL/GenBank/DDBJ whole genome shotgun (WGS) entry which is preliminary data.</text>
</comment>
<dbReference type="Pfam" id="PF07995">
    <property type="entry name" value="GSDH"/>
    <property type="match status" value="1"/>
</dbReference>
<feature type="domain" description="Glucose/Sorbosone dehydrogenase" evidence="2">
    <location>
        <begin position="39"/>
        <end position="366"/>
    </location>
</feature>
<dbReference type="AlphaFoldDB" id="A0A4V3H4Q2"/>
<protein>
    <submittedName>
        <fullName evidence="3">Glucose/arabinose dehydrogenase</fullName>
    </submittedName>
</protein>
<organism evidence="3 4">
    <name type="scientific">Thiohalophilus thiocyanatoxydans</name>
    <dbReference type="NCBI Taxonomy" id="381308"/>
    <lineage>
        <taxon>Bacteria</taxon>
        <taxon>Pseudomonadati</taxon>
        <taxon>Pseudomonadota</taxon>
        <taxon>Gammaproteobacteria</taxon>
        <taxon>Thiohalomonadales</taxon>
        <taxon>Thiohalophilaceae</taxon>
        <taxon>Thiohalophilus</taxon>
    </lineage>
</organism>
<reference evidence="3 4" key="1">
    <citation type="submission" date="2019-03" db="EMBL/GenBank/DDBJ databases">
        <title>Genomic Encyclopedia of Type Strains, Phase IV (KMG-IV): sequencing the most valuable type-strain genomes for metagenomic binning, comparative biology and taxonomic classification.</title>
        <authorList>
            <person name="Goeker M."/>
        </authorList>
    </citation>
    <scope>NUCLEOTIDE SEQUENCE [LARGE SCALE GENOMIC DNA]</scope>
    <source>
        <strain evidence="3 4">DSM 16326</strain>
    </source>
</reference>
<evidence type="ECO:0000313" key="3">
    <source>
        <dbReference type="EMBL" id="TDY04005.1"/>
    </source>
</evidence>
<accession>A0A4V3H4Q2</accession>
<dbReference type="EMBL" id="SOQX01000001">
    <property type="protein sequence ID" value="TDY04005.1"/>
    <property type="molecule type" value="Genomic_DNA"/>
</dbReference>
<name>A0A4V3H4Q2_9GAMM</name>